<sequence length="259" mass="27665">MITFEYTAQFECTPNGTVFFPNAALNVSKAMGCEVGAGNISAFPKGAAPVFVLVPAFAGLSIFGVQKLGVTPQGFPTFSYENQTYIILTQCGAALTPTACPDHMSLIYSPAFTAVEQHLGIYNGVFGLPEGVLPTPAHDHLVTFTTNTSIPWYIVVVLVFDPNIFPNPVTGQCQQIVPSNLTDPTGNCLNSISALEAAMTTYDSAVISANQDNPIWQTLKPGALQVVIPGITSPSDLFNTTNSNMVLFFSDPNIYPYPI</sequence>
<dbReference type="AlphaFoldDB" id="A0AAT9GPP5"/>
<protein>
    <submittedName>
        <fullName evidence="1">Uncharacterized protein</fullName>
    </submittedName>
</protein>
<proteinExistence type="predicted"/>
<gene>
    <name evidence="1" type="ORF">SJAV_08110</name>
</gene>
<evidence type="ECO:0000313" key="1">
    <source>
        <dbReference type="EMBL" id="BFH72867.1"/>
    </source>
</evidence>
<reference evidence="1" key="1">
    <citation type="submission" date="2024-03" db="EMBL/GenBank/DDBJ databases">
        <title>Complete genome sequence of Sulfurisphaera javensis strain KD-1.</title>
        <authorList>
            <person name="Sakai H."/>
            <person name="Nur N."/>
            <person name="Suwanto A."/>
            <person name="Kurosawa N."/>
        </authorList>
    </citation>
    <scope>NUCLEOTIDE SEQUENCE</scope>
    <source>
        <strain evidence="1">KD-1</strain>
    </source>
</reference>
<accession>A0AAT9GPP5</accession>
<dbReference type="KEGG" id="sjv:SJAV_08110"/>
<organism evidence="1">
    <name type="scientific">Sulfurisphaera javensis</name>
    <dbReference type="NCBI Taxonomy" id="2049879"/>
    <lineage>
        <taxon>Archaea</taxon>
        <taxon>Thermoproteota</taxon>
        <taxon>Thermoprotei</taxon>
        <taxon>Sulfolobales</taxon>
        <taxon>Sulfolobaceae</taxon>
        <taxon>Sulfurisphaera</taxon>
    </lineage>
</organism>
<dbReference type="EMBL" id="AP031322">
    <property type="protein sequence ID" value="BFH72867.1"/>
    <property type="molecule type" value="Genomic_DNA"/>
</dbReference>
<name>A0AAT9GPP5_9CREN</name>